<evidence type="ECO:0000259" key="1">
    <source>
        <dbReference type="Pfam" id="PF00425"/>
    </source>
</evidence>
<dbReference type="NCBIfam" id="NF005698">
    <property type="entry name" value="PRK07508.1"/>
    <property type="match status" value="1"/>
</dbReference>
<dbReference type="InterPro" id="IPR019999">
    <property type="entry name" value="Anth_synth_I-like"/>
</dbReference>
<dbReference type="InterPro" id="IPR005801">
    <property type="entry name" value="ADC_synthase"/>
</dbReference>
<keyword evidence="3" id="KW-1185">Reference proteome</keyword>
<dbReference type="GO" id="GO:0009396">
    <property type="term" value="P:folic acid-containing compound biosynthetic process"/>
    <property type="evidence" value="ECO:0007669"/>
    <property type="project" value="InterPro"/>
</dbReference>
<accession>M9RBQ8</accession>
<dbReference type="AlphaFoldDB" id="M9RBQ8"/>
<dbReference type="PANTHER" id="PTHR11236">
    <property type="entry name" value="AMINOBENZOATE/ANTHRANILATE SYNTHASE"/>
    <property type="match status" value="1"/>
</dbReference>
<organism evidence="2 3">
    <name type="scientific">Octadecabacter antarcticus 307</name>
    <dbReference type="NCBI Taxonomy" id="391626"/>
    <lineage>
        <taxon>Bacteria</taxon>
        <taxon>Pseudomonadati</taxon>
        <taxon>Pseudomonadota</taxon>
        <taxon>Alphaproteobacteria</taxon>
        <taxon>Rhodobacterales</taxon>
        <taxon>Roseobacteraceae</taxon>
        <taxon>Octadecabacter</taxon>
    </lineage>
</organism>
<protein>
    <submittedName>
        <fullName evidence="2">Putative chorismate-binding protein</fullName>
    </submittedName>
</protein>
<dbReference type="Proteomes" id="UP000005307">
    <property type="component" value="Chromosome"/>
</dbReference>
<dbReference type="NCBIfam" id="TIGR00553">
    <property type="entry name" value="pabB"/>
    <property type="match status" value="1"/>
</dbReference>
<sequence length="375" mass="41390">MDVHSANVTFDRGPSGGGDTFAAPLAMIRADTPDQVEAAFDAMQRAQSDGKWLAGYVSYEFGYLTSRKLEHLLPEDRALPLIHFGVFDALQPSKPGPIVAPAELDPLQPKWTLDRYAQAFARVHDYIGAGDTYQVNLTFPIVTRSAASPDTLYAKLRDRQAVPHGALVNFGETALLSRSPELFFSLTSKGKLTTRPMKGTAPRGATPAQDDTVRDALQTSEKNRAENLMIVDLLRNDMSRVSEIGSVKVPELFVVERFATLHQMTSCITSQVLPNTTLRELFMALFPCGSITGAPKVRAMEIIREIETQSREIYCGSIGWIAPDGRMEFNVAIRTLMYRADRSIQLNVGGGVVYDSTAKDEYYEALLKSRFADLS</sequence>
<evidence type="ECO:0000313" key="3">
    <source>
        <dbReference type="Proteomes" id="UP000005307"/>
    </source>
</evidence>
<dbReference type="SUPFAM" id="SSF56322">
    <property type="entry name" value="ADC synthase"/>
    <property type="match status" value="1"/>
</dbReference>
<dbReference type="EMBL" id="CP003740">
    <property type="protein sequence ID" value="AGI69612.1"/>
    <property type="molecule type" value="Genomic_DNA"/>
</dbReference>
<gene>
    <name evidence="2" type="ORF">OAN307_c42150</name>
</gene>
<dbReference type="HOGENOM" id="CLU_006493_1_2_5"/>
<dbReference type="RefSeq" id="WP_015501533.1">
    <property type="nucleotide sequence ID" value="NC_020911.1"/>
</dbReference>
<proteinExistence type="predicted"/>
<dbReference type="GO" id="GO:0000162">
    <property type="term" value="P:L-tryptophan biosynthetic process"/>
    <property type="evidence" value="ECO:0007669"/>
    <property type="project" value="TreeGrafter"/>
</dbReference>
<dbReference type="Gene3D" id="3.60.120.10">
    <property type="entry name" value="Anthranilate synthase"/>
    <property type="match status" value="1"/>
</dbReference>
<dbReference type="GO" id="GO:0046820">
    <property type="term" value="F:4-amino-4-deoxychorismate synthase activity"/>
    <property type="evidence" value="ECO:0007669"/>
    <property type="project" value="TreeGrafter"/>
</dbReference>
<dbReference type="KEGG" id="oat:OAN307_c42150"/>
<dbReference type="eggNOG" id="COG0147">
    <property type="taxonomic scope" value="Bacteria"/>
</dbReference>
<feature type="domain" description="Chorismate-utilising enzyme C-terminal" evidence="1">
    <location>
        <begin position="114"/>
        <end position="368"/>
    </location>
</feature>
<dbReference type="OrthoDB" id="9803598at2"/>
<name>M9RBQ8_9RHOB</name>
<dbReference type="InterPro" id="IPR015890">
    <property type="entry name" value="Chorismate_C"/>
</dbReference>
<dbReference type="PANTHER" id="PTHR11236:SF50">
    <property type="entry name" value="AMINODEOXYCHORISMATE SYNTHASE COMPONENT 1"/>
    <property type="match status" value="1"/>
</dbReference>
<dbReference type="STRING" id="391626.OAN307_c42150"/>
<dbReference type="Pfam" id="PF00425">
    <property type="entry name" value="Chorismate_bind"/>
    <property type="match status" value="1"/>
</dbReference>
<reference evidence="2 3" key="1">
    <citation type="journal article" date="2013" name="PLoS ONE">
        <title>Poles Apart: Arctic and Antarctic Octadecabacter strains Share High Genome Plasticity and a New Type of Xanthorhodopsin.</title>
        <authorList>
            <person name="Vollmers J."/>
            <person name="Voget S."/>
            <person name="Dietrich S."/>
            <person name="Gollnow K."/>
            <person name="Smits M."/>
            <person name="Meyer K."/>
            <person name="Brinkhoff T."/>
            <person name="Simon M."/>
            <person name="Daniel R."/>
        </authorList>
    </citation>
    <scope>NUCLEOTIDE SEQUENCE [LARGE SCALE GENOMIC DNA]</scope>
    <source>
        <strain evidence="2 3">307</strain>
    </source>
</reference>
<dbReference type="PRINTS" id="PR00095">
    <property type="entry name" value="ANTSNTHASEI"/>
</dbReference>
<evidence type="ECO:0000313" key="2">
    <source>
        <dbReference type="EMBL" id="AGI69612.1"/>
    </source>
</evidence>
<dbReference type="InterPro" id="IPR005802">
    <property type="entry name" value="ADC_synth_comp_1"/>
</dbReference>